<evidence type="ECO:0000313" key="1">
    <source>
        <dbReference type="EMBL" id="KAI3813402.1"/>
    </source>
</evidence>
<keyword evidence="2" id="KW-1185">Reference proteome</keyword>
<reference evidence="2" key="1">
    <citation type="journal article" date="2022" name="Mol. Ecol. Resour.">
        <title>The genomes of chicory, endive, great burdock and yacon provide insights into Asteraceae palaeo-polyploidization history and plant inulin production.</title>
        <authorList>
            <person name="Fan W."/>
            <person name="Wang S."/>
            <person name="Wang H."/>
            <person name="Wang A."/>
            <person name="Jiang F."/>
            <person name="Liu H."/>
            <person name="Zhao H."/>
            <person name="Xu D."/>
            <person name="Zhang Y."/>
        </authorList>
    </citation>
    <scope>NUCLEOTIDE SEQUENCE [LARGE SCALE GENOMIC DNA]</scope>
    <source>
        <strain evidence="2">cv. Yunnan</strain>
    </source>
</reference>
<proteinExistence type="predicted"/>
<organism evidence="1 2">
    <name type="scientific">Smallanthus sonchifolius</name>
    <dbReference type="NCBI Taxonomy" id="185202"/>
    <lineage>
        <taxon>Eukaryota</taxon>
        <taxon>Viridiplantae</taxon>
        <taxon>Streptophyta</taxon>
        <taxon>Embryophyta</taxon>
        <taxon>Tracheophyta</taxon>
        <taxon>Spermatophyta</taxon>
        <taxon>Magnoliopsida</taxon>
        <taxon>eudicotyledons</taxon>
        <taxon>Gunneridae</taxon>
        <taxon>Pentapetalae</taxon>
        <taxon>asterids</taxon>
        <taxon>campanulids</taxon>
        <taxon>Asterales</taxon>
        <taxon>Asteraceae</taxon>
        <taxon>Asteroideae</taxon>
        <taxon>Heliantheae alliance</taxon>
        <taxon>Millerieae</taxon>
        <taxon>Smallanthus</taxon>
    </lineage>
</organism>
<comment type="caution">
    <text evidence="1">The sequence shown here is derived from an EMBL/GenBank/DDBJ whole genome shotgun (WGS) entry which is preliminary data.</text>
</comment>
<accession>A0ACB9J2B7</accession>
<dbReference type="Proteomes" id="UP001056120">
    <property type="component" value="Linkage Group LG06"/>
</dbReference>
<evidence type="ECO:0000313" key="2">
    <source>
        <dbReference type="Proteomes" id="UP001056120"/>
    </source>
</evidence>
<name>A0ACB9J2B7_9ASTR</name>
<gene>
    <name evidence="1" type="ORF">L1987_18124</name>
</gene>
<sequence length="152" mass="17465">MIYRKISFRPERIPKFKVATESKSIPKISLMPMAYENLIENAESGKIEKFVVVRILLPHLHHHREARYVPLDIVYSATSPCSGYSTVMSKKVKARKFPALEDHYEAVSVDLKPKPLVIHFYTRTRRRKRTGSFHGCSGYDTFLANLKAVSVV</sequence>
<dbReference type="EMBL" id="CM042023">
    <property type="protein sequence ID" value="KAI3813402.1"/>
    <property type="molecule type" value="Genomic_DNA"/>
</dbReference>
<protein>
    <submittedName>
        <fullName evidence="1">Uncharacterized protein</fullName>
    </submittedName>
</protein>
<reference evidence="1 2" key="2">
    <citation type="journal article" date="2022" name="Mol. Ecol. Resour.">
        <title>The genomes of chicory, endive, great burdock and yacon provide insights into Asteraceae paleo-polyploidization history and plant inulin production.</title>
        <authorList>
            <person name="Fan W."/>
            <person name="Wang S."/>
            <person name="Wang H."/>
            <person name="Wang A."/>
            <person name="Jiang F."/>
            <person name="Liu H."/>
            <person name="Zhao H."/>
            <person name="Xu D."/>
            <person name="Zhang Y."/>
        </authorList>
    </citation>
    <scope>NUCLEOTIDE SEQUENCE [LARGE SCALE GENOMIC DNA]</scope>
    <source>
        <strain evidence="2">cv. Yunnan</strain>
        <tissue evidence="1">Leaves</tissue>
    </source>
</reference>